<gene>
    <name evidence="1" type="ORF">RSOLAG1IB_10865</name>
</gene>
<dbReference type="EMBL" id="LN679185">
    <property type="protein sequence ID" value="CEL63568.1"/>
    <property type="molecule type" value="Genomic_DNA"/>
</dbReference>
<dbReference type="Proteomes" id="UP000059188">
    <property type="component" value="Unassembled WGS sequence"/>
</dbReference>
<evidence type="ECO:0000313" key="1">
    <source>
        <dbReference type="EMBL" id="CEL63568.1"/>
    </source>
</evidence>
<dbReference type="AlphaFoldDB" id="A0A0B7G516"/>
<protein>
    <submittedName>
        <fullName evidence="1">Uncharacterized protein</fullName>
    </submittedName>
</protein>
<proteinExistence type="predicted"/>
<keyword evidence="2" id="KW-1185">Reference proteome</keyword>
<organism evidence="1 2">
    <name type="scientific">Thanatephorus cucumeris (strain AG1-IB / isolate 7/3/14)</name>
    <name type="common">Lettuce bottom rot fungus</name>
    <name type="synonym">Rhizoctonia solani</name>
    <dbReference type="NCBI Taxonomy" id="1108050"/>
    <lineage>
        <taxon>Eukaryota</taxon>
        <taxon>Fungi</taxon>
        <taxon>Dikarya</taxon>
        <taxon>Basidiomycota</taxon>
        <taxon>Agaricomycotina</taxon>
        <taxon>Agaricomycetes</taxon>
        <taxon>Cantharellales</taxon>
        <taxon>Ceratobasidiaceae</taxon>
        <taxon>Rhizoctonia</taxon>
        <taxon>Rhizoctonia solani AG-1</taxon>
    </lineage>
</organism>
<name>A0A0B7G516_THACB</name>
<accession>A0A0B7G516</accession>
<reference evidence="1 2" key="1">
    <citation type="submission" date="2014-11" db="EMBL/GenBank/DDBJ databases">
        <authorList>
            <person name="Wibberg Daniel"/>
        </authorList>
    </citation>
    <scope>NUCLEOTIDE SEQUENCE [LARGE SCALE GENOMIC DNA]</scope>
    <source>
        <strain evidence="1">Rhizoctonia solani AG1-IB 7/3/14</strain>
    </source>
</reference>
<sequence>MYVTHWQTTTSHTISRLVVINTKQPHSLSLGTYHLINPLDLRSCKYAGKLNNPPTFIGRHHRLTPSCALQRSSARFYSSEDAPYEILYAQIKTRRSYSMN</sequence>
<evidence type="ECO:0000313" key="2">
    <source>
        <dbReference type="Proteomes" id="UP000059188"/>
    </source>
</evidence>